<feature type="region of interest" description="Disordered" evidence="2">
    <location>
        <begin position="402"/>
        <end position="447"/>
    </location>
</feature>
<dbReference type="InterPro" id="IPR011528">
    <property type="entry name" value="NERD"/>
</dbReference>
<feature type="domain" description="NERD" evidence="5">
    <location>
        <begin position="239"/>
        <end position="356"/>
    </location>
</feature>
<feature type="chain" id="PRO_5011767103" evidence="4">
    <location>
        <begin position="24"/>
        <end position="894"/>
    </location>
</feature>
<feature type="coiled-coil region" evidence="1">
    <location>
        <begin position="722"/>
        <end position="781"/>
    </location>
</feature>
<evidence type="ECO:0000313" key="7">
    <source>
        <dbReference type="Proteomes" id="UP000198862"/>
    </source>
</evidence>
<name>A0A1I1KJ98_9GAMM</name>
<dbReference type="PROSITE" id="PS50965">
    <property type="entry name" value="NERD"/>
    <property type="match status" value="1"/>
</dbReference>
<proteinExistence type="predicted"/>
<sequence>MLLIRILSFFSILACFISFQSNSAPVSEGMCILLKQQVQQFSHATKSRQYRNAKRAYERGCYKTKTVETKTTQIKPNVAPKTTLQQKIEPVLIEPISSSEAEVLPNEVEVLPIDNNAEQTGTKEVEAIPVEVVPIDDKKLNEQKSVAAANANKAQVNQKAINLTPNKSNDLLDVYLLPSLLLLGVCILAAFVIFYIKPRKDKLKENIKQLKSKAEKVKSSIPKKSDITKNGPLRFGPLISSKKPVIKKRKKDELDREIYKSFKHLVLRLENKQLEKVERITVSQYGIFVIESQRFSGDIFGGLNSAKWTSKTQDNLVEFDNPIQLVKQKSTALSKFLDSKENFQLIVLFDDSAVFKAPMPAAVMHRKKLNAYIKSFKELIYSDEQCEAFNLAINEKVNSDWAKGQKQDEPHKAPALDKVKNETKKVQENISRIDNSPQPQPQPQPQEKPIINKEEEAQEGSNEKHLSLEETLNSLSKNEAHLPNVHPEEQELPQNKSPEEAPFSGEEESFSELPSHDDFLSSLEMPEQIKDDTAVKESQKQQLDEEFDEKEMLAELEKAKKEMSAYLNDDIGQVSKEAVTINETGVEKTTVTDNLIDINNEDIKQSDETSSDYLEKELEDNVKTDAVEVNTHVDGSEVDIVNEDIKQTGETSSDYLEKELEANVEVDAVEVNTCVDGSEVEIVNEDIKQADEVLSAYLEKELEVNIETDAVEVNTRVDGSEVEIVNEDIKQADEALSAYLEKELEVNIETDETIEVTNIGIDTANGDIKQADEALSAYLEKELEGNIEIDTVETVNIDNVDISSDKLLKGNEETQENIKPEKAGSDDVFSNLSLDPTWDPSSSETPINPTLKKENNLIKDKKEQNDSIFSNMQLDPTWDPKTQSSSDKSKGKPE</sequence>
<keyword evidence="4" id="KW-0732">Signal</keyword>
<evidence type="ECO:0000256" key="1">
    <source>
        <dbReference type="SAM" id="Coils"/>
    </source>
</evidence>
<dbReference type="STRING" id="1123010.SAMN02745724_02093"/>
<keyword evidence="3" id="KW-1133">Transmembrane helix</keyword>
<organism evidence="6 7">
    <name type="scientific">Pseudoalteromonas denitrificans DSM 6059</name>
    <dbReference type="NCBI Taxonomy" id="1123010"/>
    <lineage>
        <taxon>Bacteria</taxon>
        <taxon>Pseudomonadati</taxon>
        <taxon>Pseudomonadota</taxon>
        <taxon>Gammaproteobacteria</taxon>
        <taxon>Alteromonadales</taxon>
        <taxon>Pseudoalteromonadaceae</taxon>
        <taxon>Pseudoalteromonas</taxon>
    </lineage>
</organism>
<evidence type="ECO:0000313" key="6">
    <source>
        <dbReference type="EMBL" id="SFC61044.1"/>
    </source>
</evidence>
<feature type="compositionally biased region" description="Basic and acidic residues" evidence="2">
    <location>
        <begin position="403"/>
        <end position="427"/>
    </location>
</feature>
<evidence type="ECO:0000256" key="3">
    <source>
        <dbReference type="SAM" id="Phobius"/>
    </source>
</evidence>
<gene>
    <name evidence="6" type="ORF">SAMN02745724_02093</name>
</gene>
<feature type="compositionally biased region" description="Polar residues" evidence="2">
    <location>
        <begin position="866"/>
        <end position="886"/>
    </location>
</feature>
<keyword evidence="7" id="KW-1185">Reference proteome</keyword>
<feature type="transmembrane region" description="Helical" evidence="3">
    <location>
        <begin position="175"/>
        <end position="196"/>
    </location>
</feature>
<evidence type="ECO:0000259" key="5">
    <source>
        <dbReference type="PROSITE" id="PS50965"/>
    </source>
</evidence>
<evidence type="ECO:0000256" key="4">
    <source>
        <dbReference type="SAM" id="SignalP"/>
    </source>
</evidence>
<evidence type="ECO:0000256" key="2">
    <source>
        <dbReference type="SAM" id="MobiDB-lite"/>
    </source>
</evidence>
<feature type="compositionally biased region" description="Polar residues" evidence="2">
    <location>
        <begin position="828"/>
        <end position="848"/>
    </location>
</feature>
<keyword evidence="3" id="KW-0812">Transmembrane</keyword>
<keyword evidence="1" id="KW-0175">Coiled coil</keyword>
<feature type="region of interest" description="Disordered" evidence="2">
    <location>
        <begin position="484"/>
        <end position="548"/>
    </location>
</feature>
<protein>
    <submittedName>
        <fullName evidence="6">Nuclease-related domain-containing protein</fullName>
    </submittedName>
</protein>
<feature type="region of interest" description="Disordered" evidence="2">
    <location>
        <begin position="811"/>
        <end position="894"/>
    </location>
</feature>
<keyword evidence="3" id="KW-0472">Membrane</keyword>
<reference evidence="6 7" key="1">
    <citation type="submission" date="2016-10" db="EMBL/GenBank/DDBJ databases">
        <authorList>
            <person name="de Groot N.N."/>
        </authorList>
    </citation>
    <scope>NUCLEOTIDE SEQUENCE [LARGE SCALE GENOMIC DNA]</scope>
    <source>
        <strain evidence="6 7">DSM 6059</strain>
    </source>
</reference>
<feature type="compositionally biased region" description="Basic and acidic residues" evidence="2">
    <location>
        <begin position="851"/>
        <end position="865"/>
    </location>
</feature>
<accession>A0A1I1KJ98</accession>
<dbReference type="AlphaFoldDB" id="A0A1I1KJ98"/>
<dbReference type="Proteomes" id="UP000198862">
    <property type="component" value="Unassembled WGS sequence"/>
</dbReference>
<feature type="compositionally biased region" description="Basic and acidic residues" evidence="2">
    <location>
        <begin position="811"/>
        <end position="825"/>
    </location>
</feature>
<dbReference type="Pfam" id="PF08378">
    <property type="entry name" value="NERD"/>
    <property type="match status" value="1"/>
</dbReference>
<feature type="signal peptide" evidence="4">
    <location>
        <begin position="1"/>
        <end position="23"/>
    </location>
</feature>
<feature type="compositionally biased region" description="Basic and acidic residues" evidence="2">
    <location>
        <begin position="527"/>
        <end position="543"/>
    </location>
</feature>
<dbReference type="EMBL" id="FOLO01000013">
    <property type="protein sequence ID" value="SFC61044.1"/>
    <property type="molecule type" value="Genomic_DNA"/>
</dbReference>